<organism evidence="2 3">
    <name type="scientific">Bellilinea caldifistulae</name>
    <dbReference type="NCBI Taxonomy" id="360411"/>
    <lineage>
        <taxon>Bacteria</taxon>
        <taxon>Bacillati</taxon>
        <taxon>Chloroflexota</taxon>
        <taxon>Anaerolineae</taxon>
        <taxon>Anaerolineales</taxon>
        <taxon>Anaerolineaceae</taxon>
        <taxon>Bellilinea</taxon>
    </lineage>
</organism>
<dbReference type="STRING" id="360411.AC812_05925"/>
<keyword evidence="3" id="KW-1185">Reference proteome</keyword>
<comment type="caution">
    <text evidence="2">The sequence shown here is derived from an EMBL/GenBank/DDBJ whole genome shotgun (WGS) entry which is preliminary data.</text>
</comment>
<name>A0A0P6X990_9CHLR</name>
<feature type="chain" id="PRO_5006132929" description="SGNH/GDSL hydrolase family protein" evidence="1">
    <location>
        <begin position="28"/>
        <end position="336"/>
    </location>
</feature>
<protein>
    <recommendedName>
        <fullName evidence="4">SGNH/GDSL hydrolase family protein</fullName>
    </recommendedName>
</protein>
<gene>
    <name evidence="2" type="ORF">AC812_05925</name>
</gene>
<feature type="signal peptide" evidence="1">
    <location>
        <begin position="1"/>
        <end position="27"/>
    </location>
</feature>
<keyword evidence="1" id="KW-0732">Signal</keyword>
<dbReference type="RefSeq" id="WP_061912914.1">
    <property type="nucleotide sequence ID" value="NZ_DF967971.1"/>
</dbReference>
<evidence type="ECO:0008006" key="4">
    <source>
        <dbReference type="Google" id="ProtNLM"/>
    </source>
</evidence>
<accession>A0A0P6X990</accession>
<dbReference type="OrthoDB" id="1114448at2"/>
<dbReference type="Proteomes" id="UP000050514">
    <property type="component" value="Unassembled WGS sequence"/>
</dbReference>
<dbReference type="EMBL" id="LGHJ01000011">
    <property type="protein sequence ID" value="KPL76822.1"/>
    <property type="molecule type" value="Genomic_DNA"/>
</dbReference>
<sequence length="336" mass="38103">MKINRLAPWGMALILLAAAVFPLNVLAETQPPDEITPQDGPYTVFLPMVRRSSTTSPTPTPSPTIIPNPQLGNIIDHNSIQLFEQIPDEYIQRASRIRSLFRHASVGSNIWDGVRCLGDYKQQLSNGQWVRPNYCDRGLTPQEIFYDQKYDYRSWTFEFHSPPPGQNPGWWNKVNYFVQAVDQRADLYDVMSFKFGYVDAEIGSDIDQAYFSRNPLDPYPGIEDIEALAQRHPDKIIVHWTMGLAVAIGTPDSTSFNNQMREYARQNNIMLMDIADILSHRPDGSPCFDNQGRGLPALCTEYTEELNGGHLNARGAQRMAKAYWVLMAYLAGWQGP</sequence>
<evidence type="ECO:0000256" key="1">
    <source>
        <dbReference type="SAM" id="SignalP"/>
    </source>
</evidence>
<evidence type="ECO:0000313" key="2">
    <source>
        <dbReference type="EMBL" id="KPL76822.1"/>
    </source>
</evidence>
<reference evidence="2 3" key="1">
    <citation type="submission" date="2015-07" db="EMBL/GenBank/DDBJ databases">
        <title>Draft genome of Bellilinea caldifistulae DSM 17877.</title>
        <authorList>
            <person name="Hemp J."/>
            <person name="Ward L.M."/>
            <person name="Pace L.A."/>
            <person name="Fischer W.W."/>
        </authorList>
    </citation>
    <scope>NUCLEOTIDE SEQUENCE [LARGE SCALE GENOMIC DNA]</scope>
    <source>
        <strain evidence="2 3">GOMI-1</strain>
    </source>
</reference>
<proteinExistence type="predicted"/>
<evidence type="ECO:0000313" key="3">
    <source>
        <dbReference type="Proteomes" id="UP000050514"/>
    </source>
</evidence>
<dbReference type="SUPFAM" id="SSF52266">
    <property type="entry name" value="SGNH hydrolase"/>
    <property type="match status" value="1"/>
</dbReference>
<dbReference type="AlphaFoldDB" id="A0A0P6X990"/>